<feature type="compositionally biased region" description="Low complexity" evidence="1">
    <location>
        <begin position="864"/>
        <end position="874"/>
    </location>
</feature>
<feature type="compositionally biased region" description="Basic and acidic residues" evidence="1">
    <location>
        <begin position="1235"/>
        <end position="1313"/>
    </location>
</feature>
<feature type="compositionally biased region" description="Low complexity" evidence="1">
    <location>
        <begin position="331"/>
        <end position="346"/>
    </location>
</feature>
<accession>D8TSX0</accession>
<feature type="compositionally biased region" description="Basic and acidic residues" evidence="1">
    <location>
        <begin position="1051"/>
        <end position="1065"/>
    </location>
</feature>
<feature type="compositionally biased region" description="Polar residues" evidence="1">
    <location>
        <begin position="1030"/>
        <end position="1040"/>
    </location>
</feature>
<dbReference type="OrthoDB" id="550622at2759"/>
<evidence type="ECO:0000313" key="2">
    <source>
        <dbReference type="EMBL" id="EFJ49556.1"/>
    </source>
</evidence>
<feature type="compositionally biased region" description="Polar residues" evidence="1">
    <location>
        <begin position="703"/>
        <end position="718"/>
    </location>
</feature>
<dbReference type="InterPro" id="IPR051187">
    <property type="entry name" value="Pre-mRNA_3'-end_processing_reg"/>
</dbReference>
<feature type="region of interest" description="Disordered" evidence="1">
    <location>
        <begin position="272"/>
        <end position="1088"/>
    </location>
</feature>
<dbReference type="PANTHER" id="PTHR13484">
    <property type="entry name" value="FIP1-LIKE 1 PROTEIN"/>
    <property type="match status" value="1"/>
</dbReference>
<feature type="compositionally biased region" description="Low complexity" evidence="1">
    <location>
        <begin position="359"/>
        <end position="371"/>
    </location>
</feature>
<feature type="compositionally biased region" description="Basic residues" evidence="1">
    <location>
        <begin position="1537"/>
        <end position="1593"/>
    </location>
</feature>
<sequence length="1773" mass="186918">MGFLKKFKEQKQDGPDAAPENGPVSTQPSIGPEDFLPPEPVPRTTRSRAKASSAATTPTPEVASPSKGKATARGKSKESQQEPAAEAKPAAVPSAPPKGAKAKAAIQPGQAKAFAMNKAPVNKAGDDAVHRLDTSGAVPSAALAEETVPSSKVLGARSRAANKVAASPRKETRGKGANSQVDTTKGRLSTEASQTVPEILEPKEVQTAAGPLVGQPPHASGSKLEQNDLAGANQQEMEGPNSHPTLAVDIAVPSGFSSREGLAVEQVAVLSEADLPRDPRKRHRAHVPDYPPSSMERPDTAAATTPGASPPVAMPSAATPSVAVAQPRSQLPPQQGVLPQLQQQAQAHSQLTYHPQPQPQQQEHPSPSGQGADTGTELEKTKKELHTPTPQLHAVTAALPTSTGPANGTRAVTVIGPQMLQAEQSSSNPEADGSTLPPPPPLPLPPPLPPHLATSRGQPTATACDGQIPSSRDDANGRSAYVMVGLRESTAAEASKPSGAGGSGGSSSERDRNRDRERSRSDAERTQDRADRDRVERNKDRSRHQPQAGPLAGCGERLRIMVGPASVQGVTYSGCCGTYSSEPDVPTPTSHGSKGGGGRGAAEAHPSSPSRGDRGPDSVHGDSKTAVRSRSRSRDRESKPAADSNVGRDKDRQRDAGSSARSEKDKERAREKEKDWEREKEKLRAREWEKESKNKARGGEAASSKQQEGSTSNSQRNASGPDPSGVGHHKSTNGRGKASGRSRSRSRDAKRPRAEDMQAAENAKEPASGPAATLAAGLGVTRGSGSHASGRDSGSGTTPSSIGGRSGSRGDAVDAQAPSVSVNGAGGGAIEAKGSDPMQQAGRQAESIPVPGDLGGDEAQTGPASSALAAEAASVQTAGPMDGTTAAAGAPNSSRGLKLVNGLVPEAGKSGGHDEGQQLAESPKVPLSPSPRRTYSSSDSEPTRSRSRGYSSSEEEDDAGSAGKRAEQMAGTGGAAGGSGGEGEFDNAENEHEEVLLEYDFDLMEADLMDEHLDEHVRTQDEAAAAPATGNDSSAGNQPTGAGEVVTAEHGAADGEKAQEKEQGHSGRGRTGTASGRVAYEDMGAPGPDLNREEQVAHVTAGLVGQVGEDMLTKLRKLLNDMSALDLSTVRPWALRSLLAINDDEARWRASQALLSIEWSTANNPGGVLHSRLQRAVEMERLALLRSGRAARVKRARSTSPVGAGHAPKRAERSGDANTGRAASPDGRRRRSRSREREAGRGRGGGSKDRGWSTEPREGRDGGSHAKSPDADDERRKDRDRDRTRAASKDREGRDRDREPRDTAPSRVPLREPDLKSRRWDDVMRATVRGCIVKLPRGFVEDARRILYDIDGLDCSQIDANAWDPLLMLPNCEQRLNALRTLRNIRWKERFNVSATVKGTLLRCAEQVQRDMQRRDMMRPGLPLMPLGPPGLMPPAVSVAVGSVGALPGRRDSRYGPPLAAAPGSVSLLGSRVLPPPPPPIPGGTALGMPATRYPAPPEPSRLATTTSRLRDRDRDRDRDGRSKQRTGTSTAAGSRGRSRSKSRSPSRSRRGAVGRRSRSKTRSPAKGRGKAQSRSRSRSRSSRSKSRSRSRGRRNDKIVSARSRGRSRSKSKSRSKSRSRSPADRRGTKRSRSPSQAPANGSGGDGAAGETVPEAGGTDNGGAALRPLSTEFKDRMYKYLKSFGKLDLSGVDDKVFECLGRLPDDSARMDCLRRLSGVQWHAVSGAQETQKRLQALLERGTNELLKGNSAPSKKGYAGSSKRRAGGSGSGRR</sequence>
<feature type="region of interest" description="Disordered" evidence="1">
    <location>
        <begin position="1470"/>
        <end position="1665"/>
    </location>
</feature>
<protein>
    <submittedName>
        <fullName evidence="2">Uncharacterized protein</fullName>
    </submittedName>
</protein>
<feature type="compositionally biased region" description="Basic and acidic residues" evidence="1">
    <location>
        <begin position="611"/>
        <end position="625"/>
    </location>
</feature>
<proteinExistence type="predicted"/>
<feature type="compositionally biased region" description="Basic and acidic residues" evidence="1">
    <location>
        <begin position="632"/>
        <end position="698"/>
    </location>
</feature>
<feature type="compositionally biased region" description="Basic and acidic residues" evidence="1">
    <location>
        <begin position="745"/>
        <end position="756"/>
    </location>
</feature>
<dbReference type="GeneID" id="9618708"/>
<feature type="compositionally biased region" description="Basic and acidic residues" evidence="1">
    <location>
        <begin position="508"/>
        <end position="539"/>
    </location>
</feature>
<feature type="compositionally biased region" description="Basic and acidic residues" evidence="1">
    <location>
        <begin position="1509"/>
        <end position="1523"/>
    </location>
</feature>
<reference evidence="2 3" key="1">
    <citation type="journal article" date="2010" name="Science">
        <title>Genomic analysis of organismal complexity in the multicellular green alga Volvox carteri.</title>
        <authorList>
            <person name="Prochnik S.E."/>
            <person name="Umen J."/>
            <person name="Nedelcu A.M."/>
            <person name="Hallmann A."/>
            <person name="Miller S.M."/>
            <person name="Nishii I."/>
            <person name="Ferris P."/>
            <person name="Kuo A."/>
            <person name="Mitros T."/>
            <person name="Fritz-Laylin L.K."/>
            <person name="Hellsten U."/>
            <person name="Chapman J."/>
            <person name="Simakov O."/>
            <person name="Rensing S.A."/>
            <person name="Terry A."/>
            <person name="Pangilinan J."/>
            <person name="Kapitonov V."/>
            <person name="Jurka J."/>
            <person name="Salamov A."/>
            <person name="Shapiro H."/>
            <person name="Schmutz J."/>
            <person name="Grimwood J."/>
            <person name="Lindquist E."/>
            <person name="Lucas S."/>
            <person name="Grigoriev I.V."/>
            <person name="Schmitt R."/>
            <person name="Kirk D."/>
            <person name="Rokhsar D.S."/>
        </authorList>
    </citation>
    <scope>NUCLEOTIDE SEQUENCE [LARGE SCALE GENOMIC DNA]</scope>
    <source>
        <strain evidence="3">f. Nagariensis / Eve</strain>
    </source>
</reference>
<organism evidence="3">
    <name type="scientific">Volvox carteri f. nagariensis</name>
    <dbReference type="NCBI Taxonomy" id="3068"/>
    <lineage>
        <taxon>Eukaryota</taxon>
        <taxon>Viridiplantae</taxon>
        <taxon>Chlorophyta</taxon>
        <taxon>core chlorophytes</taxon>
        <taxon>Chlorophyceae</taxon>
        <taxon>CS clade</taxon>
        <taxon>Chlamydomonadales</taxon>
        <taxon>Volvocaceae</taxon>
        <taxon>Volvox</taxon>
    </lineage>
</organism>
<dbReference type="Proteomes" id="UP000001058">
    <property type="component" value="Unassembled WGS sequence"/>
</dbReference>
<feature type="region of interest" description="Disordered" evidence="1">
    <location>
        <begin position="137"/>
        <end position="246"/>
    </location>
</feature>
<feature type="compositionally biased region" description="Low complexity" evidence="1">
    <location>
        <begin position="81"/>
        <end position="108"/>
    </location>
</feature>
<feature type="compositionally biased region" description="Basic and acidic residues" evidence="1">
    <location>
        <begin position="377"/>
        <end position="386"/>
    </location>
</feature>
<feature type="region of interest" description="Disordered" evidence="1">
    <location>
        <begin position="1188"/>
        <end position="1313"/>
    </location>
</feature>
<feature type="region of interest" description="Disordered" evidence="1">
    <location>
        <begin position="1742"/>
        <end position="1773"/>
    </location>
</feature>
<feature type="compositionally biased region" description="Low complexity" evidence="1">
    <location>
        <begin position="1526"/>
        <end position="1536"/>
    </location>
</feature>
<feature type="compositionally biased region" description="Gly residues" evidence="1">
    <location>
        <begin position="971"/>
        <end position="982"/>
    </location>
</feature>
<dbReference type="EMBL" id="GL378335">
    <property type="protein sequence ID" value="EFJ49556.1"/>
    <property type="molecule type" value="Genomic_DNA"/>
</dbReference>
<dbReference type="GO" id="GO:0005847">
    <property type="term" value="C:mRNA cleavage and polyadenylation specificity factor complex"/>
    <property type="evidence" value="ECO:0007669"/>
    <property type="project" value="TreeGrafter"/>
</dbReference>
<feature type="compositionally biased region" description="Low complexity" evidence="1">
    <location>
        <begin position="794"/>
        <end position="803"/>
    </location>
</feature>
<feature type="compositionally biased region" description="Basic residues" evidence="1">
    <location>
        <begin position="1604"/>
        <end position="1620"/>
    </location>
</feature>
<feature type="compositionally biased region" description="Pro residues" evidence="1">
    <location>
        <begin position="436"/>
        <end position="450"/>
    </location>
</feature>
<feature type="compositionally biased region" description="Basic and acidic residues" evidence="1">
    <location>
        <begin position="1"/>
        <end position="14"/>
    </location>
</feature>
<feature type="region of interest" description="Disordered" evidence="1">
    <location>
        <begin position="1"/>
        <end position="108"/>
    </location>
</feature>
<feature type="compositionally biased region" description="Polar residues" evidence="1">
    <location>
        <begin position="177"/>
        <end position="196"/>
    </location>
</feature>
<feature type="compositionally biased region" description="Low complexity" evidence="1">
    <location>
        <begin position="50"/>
        <end position="66"/>
    </location>
</feature>
<dbReference type="InParanoid" id="D8TSX0"/>
<dbReference type="eggNOG" id="ENOG502QPQ7">
    <property type="taxonomic scope" value="Eukaryota"/>
</dbReference>
<evidence type="ECO:0000313" key="3">
    <source>
        <dbReference type="Proteomes" id="UP000001058"/>
    </source>
</evidence>
<name>D8TSX0_VOLCA</name>
<feature type="compositionally biased region" description="Acidic residues" evidence="1">
    <location>
        <begin position="996"/>
        <end position="1008"/>
    </location>
</feature>
<feature type="compositionally biased region" description="Basic residues" evidence="1">
    <location>
        <begin position="1761"/>
        <end position="1773"/>
    </location>
</feature>
<gene>
    <name evidence="2" type="ORF">VOLCADRAFT_104325</name>
</gene>
<dbReference type="RefSeq" id="XP_002949537.1">
    <property type="nucleotide sequence ID" value="XM_002949491.1"/>
</dbReference>
<feature type="compositionally biased region" description="Basic and acidic residues" evidence="1">
    <location>
        <begin position="1009"/>
        <end position="1021"/>
    </location>
</feature>
<feature type="compositionally biased region" description="Basic residues" evidence="1">
    <location>
        <begin position="727"/>
        <end position="744"/>
    </location>
</feature>
<evidence type="ECO:0000256" key="1">
    <source>
        <dbReference type="SAM" id="MobiDB-lite"/>
    </source>
</evidence>
<dbReference type="STRING" id="3068.D8TSX0"/>
<dbReference type="PANTHER" id="PTHR13484:SF0">
    <property type="entry name" value="PRE-MRNA 3'-END-PROCESSING FACTOR FIP1"/>
    <property type="match status" value="1"/>
</dbReference>
<dbReference type="KEGG" id="vcn:VOLCADRAFT_104325"/>
<keyword evidence="3" id="KW-1185">Reference proteome</keyword>